<evidence type="ECO:0000259" key="14">
    <source>
        <dbReference type="PROSITE" id="PS50157"/>
    </source>
</evidence>
<dbReference type="InterPro" id="IPR013087">
    <property type="entry name" value="Znf_C2H2_type"/>
</dbReference>
<dbReference type="FunFam" id="2.60.120.340:FF:000004">
    <property type="entry name" value="Histone deacetylase HDT1"/>
    <property type="match status" value="1"/>
</dbReference>
<evidence type="ECO:0000256" key="6">
    <source>
        <dbReference type="ARBA" id="ARBA00022801"/>
    </source>
</evidence>
<organism evidence="15 16">
    <name type="scientific">Stephania japonica</name>
    <dbReference type="NCBI Taxonomy" id="461633"/>
    <lineage>
        <taxon>Eukaryota</taxon>
        <taxon>Viridiplantae</taxon>
        <taxon>Streptophyta</taxon>
        <taxon>Embryophyta</taxon>
        <taxon>Tracheophyta</taxon>
        <taxon>Spermatophyta</taxon>
        <taxon>Magnoliopsida</taxon>
        <taxon>Ranunculales</taxon>
        <taxon>Menispermaceae</taxon>
        <taxon>Menispermoideae</taxon>
        <taxon>Cissampelideae</taxon>
        <taxon>Stephania</taxon>
    </lineage>
</organism>
<evidence type="ECO:0000256" key="10">
    <source>
        <dbReference type="ARBA" id="ARBA00023163"/>
    </source>
</evidence>
<comment type="subcellular location">
    <subcellularLocation>
        <location evidence="1">Nucleus</location>
        <location evidence="1">Nucleolus</location>
    </subcellularLocation>
</comment>
<evidence type="ECO:0000256" key="1">
    <source>
        <dbReference type="ARBA" id="ARBA00004604"/>
    </source>
</evidence>
<gene>
    <name evidence="15" type="ORF">Sjap_013584</name>
</gene>
<keyword evidence="16" id="KW-1185">Reference proteome</keyword>
<feature type="region of interest" description="Disordered" evidence="13">
    <location>
        <begin position="102"/>
        <end position="315"/>
    </location>
</feature>
<dbReference type="EMBL" id="JBBNAE010000005">
    <property type="protein sequence ID" value="KAK9123982.1"/>
    <property type="molecule type" value="Genomic_DNA"/>
</dbReference>
<feature type="compositionally biased region" description="Polar residues" evidence="13">
    <location>
        <begin position="271"/>
        <end position="284"/>
    </location>
</feature>
<feature type="domain" description="C2H2-type" evidence="14">
    <location>
        <begin position="288"/>
        <end position="315"/>
    </location>
</feature>
<evidence type="ECO:0000256" key="11">
    <source>
        <dbReference type="ARBA" id="ARBA00023242"/>
    </source>
</evidence>
<keyword evidence="8" id="KW-0156">Chromatin regulator</keyword>
<dbReference type="SUPFAM" id="SSF57667">
    <property type="entry name" value="beta-beta-alpha zinc fingers"/>
    <property type="match status" value="1"/>
</dbReference>
<protein>
    <recommendedName>
        <fullName evidence="14">C2H2-type domain-containing protein</fullName>
    </recommendedName>
</protein>
<feature type="compositionally biased region" description="Basic and acidic residues" evidence="13">
    <location>
        <begin position="146"/>
        <end position="163"/>
    </location>
</feature>
<keyword evidence="7" id="KW-0862">Zinc</keyword>
<dbReference type="PROSITE" id="PS50157">
    <property type="entry name" value="ZINC_FINGER_C2H2_2"/>
    <property type="match status" value="1"/>
</dbReference>
<dbReference type="GO" id="GO:0006325">
    <property type="term" value="P:chromatin organization"/>
    <property type="evidence" value="ECO:0007669"/>
    <property type="project" value="UniProtKB-KW"/>
</dbReference>
<dbReference type="InterPro" id="IPR022755">
    <property type="entry name" value="Znf_C2H2_jaz"/>
</dbReference>
<keyword evidence="10" id="KW-0804">Transcription</keyword>
<evidence type="ECO:0000313" key="15">
    <source>
        <dbReference type="EMBL" id="KAK9123982.1"/>
    </source>
</evidence>
<dbReference type="Pfam" id="PF12171">
    <property type="entry name" value="zf-C2H2_jaz"/>
    <property type="match status" value="1"/>
</dbReference>
<evidence type="ECO:0000256" key="12">
    <source>
        <dbReference type="PROSITE-ProRule" id="PRU00042"/>
    </source>
</evidence>
<dbReference type="Pfam" id="PF17800">
    <property type="entry name" value="NPL"/>
    <property type="match status" value="1"/>
</dbReference>
<keyword evidence="3" id="KW-0678">Repressor</keyword>
<dbReference type="GO" id="GO:0005730">
    <property type="term" value="C:nucleolus"/>
    <property type="evidence" value="ECO:0007669"/>
    <property type="project" value="UniProtKB-SubCell"/>
</dbReference>
<evidence type="ECO:0000313" key="16">
    <source>
        <dbReference type="Proteomes" id="UP001417504"/>
    </source>
</evidence>
<keyword evidence="4" id="KW-0479">Metal-binding</keyword>
<feature type="compositionally biased region" description="Basic and acidic residues" evidence="13">
    <location>
        <begin position="117"/>
        <end position="140"/>
    </location>
</feature>
<dbReference type="InterPro" id="IPR036236">
    <property type="entry name" value="Znf_C2H2_sf"/>
</dbReference>
<dbReference type="PROSITE" id="PS00028">
    <property type="entry name" value="ZINC_FINGER_C2H2_1"/>
    <property type="match status" value="1"/>
</dbReference>
<comment type="similarity">
    <text evidence="2">Belongs to the histone deacetylase HD2 family.</text>
</comment>
<feature type="compositionally biased region" description="Polar residues" evidence="13">
    <location>
        <begin position="295"/>
        <end position="306"/>
    </location>
</feature>
<feature type="compositionally biased region" description="Acidic residues" evidence="13">
    <location>
        <begin position="102"/>
        <end position="116"/>
    </location>
</feature>
<dbReference type="GO" id="GO:0008270">
    <property type="term" value="F:zinc ion binding"/>
    <property type="evidence" value="ECO:0007669"/>
    <property type="project" value="UniProtKB-KW"/>
</dbReference>
<evidence type="ECO:0000256" key="8">
    <source>
        <dbReference type="ARBA" id="ARBA00022853"/>
    </source>
</evidence>
<keyword evidence="9" id="KW-0805">Transcription regulation</keyword>
<proteinExistence type="inferred from homology"/>
<name>A0AAP0NXT3_9MAGN</name>
<feature type="compositionally biased region" description="Acidic residues" evidence="13">
    <location>
        <begin position="164"/>
        <end position="212"/>
    </location>
</feature>
<evidence type="ECO:0000256" key="5">
    <source>
        <dbReference type="ARBA" id="ARBA00022771"/>
    </source>
</evidence>
<accession>A0AAP0NXT3</accession>
<evidence type="ECO:0000256" key="3">
    <source>
        <dbReference type="ARBA" id="ARBA00022491"/>
    </source>
</evidence>
<dbReference type="Gene3D" id="2.60.120.340">
    <property type="entry name" value="Nucleoplasmin core domain"/>
    <property type="match status" value="1"/>
</dbReference>
<evidence type="ECO:0000256" key="7">
    <source>
        <dbReference type="ARBA" id="ARBA00022833"/>
    </source>
</evidence>
<evidence type="ECO:0000256" key="13">
    <source>
        <dbReference type="SAM" id="MobiDB-lite"/>
    </source>
</evidence>
<dbReference type="GO" id="GO:0016787">
    <property type="term" value="F:hydrolase activity"/>
    <property type="evidence" value="ECO:0007669"/>
    <property type="project" value="UniProtKB-KW"/>
</dbReference>
<keyword evidence="5 12" id="KW-0863">Zinc-finger</keyword>
<dbReference type="Gene3D" id="3.30.160.60">
    <property type="entry name" value="Classic Zinc Finger"/>
    <property type="match status" value="1"/>
</dbReference>
<reference evidence="15 16" key="1">
    <citation type="submission" date="2024-01" db="EMBL/GenBank/DDBJ databases">
        <title>Genome assemblies of Stephania.</title>
        <authorList>
            <person name="Yang L."/>
        </authorList>
    </citation>
    <scope>NUCLEOTIDE SEQUENCE [LARGE SCALE GENOMIC DNA]</scope>
    <source>
        <strain evidence="15">QJT</strain>
        <tissue evidence="15">Leaf</tissue>
    </source>
</reference>
<sequence>MAMQFWGAEVKAGEPFKVKLDENMLLHLSQAALGEVKKDKANESAVIYVKVGEQKLVIGTLTPDKCATLSYDLVFEKEFEISHNWKHGSVYFCGYKTYMDEEENSGFSDSSDEEEELKLFENGKPEPKEEEKKPTVDKAKAVVKPDSLENKPKVKVVEPKKDDGEDDSDDDDEDDSDEDEDSDDEDEMMVEGEIDSSDEDDEEDSSDEEDEATPTPKKADKGKKRPADSAVKTPATEKKAKLVTPQKGADGKKGGVHVATPHPAKQAGKTPANNDKSKQQTPKSGGQFACKPCNKSFNSDNALQSHNKAKHSAGK</sequence>
<evidence type="ECO:0000256" key="4">
    <source>
        <dbReference type="ARBA" id="ARBA00022723"/>
    </source>
</evidence>
<evidence type="ECO:0000256" key="9">
    <source>
        <dbReference type="ARBA" id="ARBA00023015"/>
    </source>
</evidence>
<keyword evidence="11" id="KW-0539">Nucleus</keyword>
<comment type="caution">
    <text evidence="15">The sequence shown here is derived from an EMBL/GenBank/DDBJ whole genome shotgun (WGS) entry which is preliminary data.</text>
</comment>
<dbReference type="AlphaFoldDB" id="A0AAP0NXT3"/>
<evidence type="ECO:0000256" key="2">
    <source>
        <dbReference type="ARBA" id="ARBA00006673"/>
    </source>
</evidence>
<dbReference type="Proteomes" id="UP001417504">
    <property type="component" value="Unassembled WGS sequence"/>
</dbReference>
<keyword evidence="6" id="KW-0378">Hydrolase</keyword>
<dbReference type="InterPro" id="IPR041232">
    <property type="entry name" value="NPL"/>
</dbReference>